<feature type="domain" description="CN hydrolase" evidence="7">
    <location>
        <begin position="13"/>
        <end position="265"/>
    </location>
</feature>
<feature type="active site" description="Proton acceptor" evidence="5">
    <location>
        <position position="53"/>
    </location>
</feature>
<evidence type="ECO:0000256" key="1">
    <source>
        <dbReference type="ARBA" id="ARBA00008129"/>
    </source>
</evidence>
<reference evidence="8 9" key="1">
    <citation type="journal article" date="2019" name="Genome Biol. Evol.">
        <title>Genomic Plasticity Mediated by Transposable Elements in the Plant Pathogenic Fungus Colletotrichum higginsianum.</title>
        <authorList>
            <person name="Tsushima A."/>
            <person name="Gan P."/>
            <person name="Kumakura N."/>
            <person name="Narusaka M."/>
            <person name="Takano Y."/>
            <person name="Narusaka Y."/>
            <person name="Shirasu K."/>
        </authorList>
    </citation>
    <scope>NUCLEOTIDE SEQUENCE [LARGE SCALE GENOMIC DNA]</scope>
    <source>
        <strain evidence="8 9">MAFF305635-RFP</strain>
    </source>
</reference>
<feature type="compositionally biased region" description="Low complexity" evidence="6">
    <location>
        <begin position="208"/>
        <end position="221"/>
    </location>
</feature>
<dbReference type="EMBL" id="MWPZ01000006">
    <property type="protein sequence ID" value="TIC94986.1"/>
    <property type="molecule type" value="Genomic_DNA"/>
</dbReference>
<keyword evidence="2" id="KW-0378">Hydrolase</keyword>
<evidence type="ECO:0000313" key="9">
    <source>
        <dbReference type="Proteomes" id="UP000305883"/>
    </source>
</evidence>
<dbReference type="GO" id="GO:0000257">
    <property type="term" value="F:nitrilase activity"/>
    <property type="evidence" value="ECO:0007669"/>
    <property type="project" value="UniProtKB-EC"/>
</dbReference>
<dbReference type="OrthoDB" id="10250282at2759"/>
<dbReference type="InterPro" id="IPR000132">
    <property type="entry name" value="Nitrilase/CN_hydratase_CS"/>
</dbReference>
<dbReference type="Pfam" id="PF00795">
    <property type="entry name" value="CN_hydrolase"/>
    <property type="match status" value="1"/>
</dbReference>
<evidence type="ECO:0000313" key="8">
    <source>
        <dbReference type="EMBL" id="TIC94986.1"/>
    </source>
</evidence>
<dbReference type="SUPFAM" id="SSF56317">
    <property type="entry name" value="Carbon-nitrogen hydrolase"/>
    <property type="match status" value="1"/>
</dbReference>
<protein>
    <recommendedName>
        <fullName evidence="4">nitrilase</fullName>
        <ecNumber evidence="4">3.5.5.1</ecNumber>
    </recommendedName>
</protein>
<dbReference type="PROSITE" id="PS50263">
    <property type="entry name" value="CN_HYDROLASE"/>
    <property type="match status" value="1"/>
</dbReference>
<dbReference type="InterPro" id="IPR044149">
    <property type="entry name" value="Nitrilases_CHs"/>
</dbReference>
<feature type="region of interest" description="Disordered" evidence="6">
    <location>
        <begin position="204"/>
        <end position="227"/>
    </location>
</feature>
<dbReference type="InterPro" id="IPR003010">
    <property type="entry name" value="C-N_Hydrolase"/>
</dbReference>
<name>A0A4T0VRT9_9PEZI</name>
<evidence type="ECO:0000256" key="4">
    <source>
        <dbReference type="ARBA" id="ARBA00039045"/>
    </source>
</evidence>
<evidence type="ECO:0000256" key="2">
    <source>
        <dbReference type="ARBA" id="ARBA00022801"/>
    </source>
</evidence>
<dbReference type="Gene3D" id="3.60.110.10">
    <property type="entry name" value="Carbon-nitrogen hydrolase"/>
    <property type="match status" value="2"/>
</dbReference>
<accession>A0A4T0VRT9</accession>
<comment type="caution">
    <text evidence="8">The sequence shown here is derived from an EMBL/GenBank/DDBJ whole genome shotgun (WGS) entry which is preliminary data.</text>
</comment>
<dbReference type="PANTHER" id="PTHR46044:SF14">
    <property type="entry name" value="ARYLACETONITRILASE"/>
    <property type="match status" value="1"/>
</dbReference>
<evidence type="ECO:0000256" key="6">
    <source>
        <dbReference type="SAM" id="MobiDB-lite"/>
    </source>
</evidence>
<dbReference type="Proteomes" id="UP000305883">
    <property type="component" value="Unassembled WGS sequence"/>
</dbReference>
<proteinExistence type="inferred from homology"/>
<evidence type="ECO:0000256" key="3">
    <source>
        <dbReference type="ARBA" id="ARBA00036406"/>
    </source>
</evidence>
<sequence length="322" mass="35213">MGSYVHGDPNEPVKVAVVQSEPCWFDVEAATNKTCDLIAEAGANGARLIAFPELWVPGYPNYLHAKTEKENFPNNLKYYRNSVDVESKHMERIRMAARAAQIMVVVGISERHRGSLYMAQTFIGPDGSVLLHRRKFKPTAQERILFGDAIHVASWPNLFPPVGTMPFFNTVEPCTMATHTLAVEGATFVLLASSTQTEKGLLANGLVPEPNTDSPSSSSDGTGEELPHTAVIGGGFSEIIAPDGRTLVKAPSATYDGLLYGELDFDEIYTAKSIVDTVGQYSRPDIFTLQVRGEVHRHCEYDQVGEFAHATRFPNLPTAQGD</sequence>
<dbReference type="EC" id="3.5.5.1" evidence="4"/>
<dbReference type="GO" id="GO:0016836">
    <property type="term" value="F:hydro-lyase activity"/>
    <property type="evidence" value="ECO:0007669"/>
    <property type="project" value="UniProtKB-ARBA"/>
</dbReference>
<evidence type="ECO:0000256" key="5">
    <source>
        <dbReference type="PROSITE-ProRule" id="PRU10139"/>
    </source>
</evidence>
<dbReference type="InterPro" id="IPR036526">
    <property type="entry name" value="C-N_Hydrolase_sf"/>
</dbReference>
<evidence type="ECO:0000259" key="7">
    <source>
        <dbReference type="PROSITE" id="PS50263"/>
    </source>
</evidence>
<comment type="catalytic activity">
    <reaction evidence="3">
        <text>a nitrile + 2 H2O = a carboxylate + NH4(+)</text>
        <dbReference type="Rhea" id="RHEA:21724"/>
        <dbReference type="ChEBI" id="CHEBI:15377"/>
        <dbReference type="ChEBI" id="CHEBI:18379"/>
        <dbReference type="ChEBI" id="CHEBI:28938"/>
        <dbReference type="ChEBI" id="CHEBI:29067"/>
        <dbReference type="EC" id="3.5.5.1"/>
    </reaction>
</comment>
<gene>
    <name evidence="8" type="ORF">CH35J_007884</name>
</gene>
<dbReference type="PROSITE" id="PS00920">
    <property type="entry name" value="NITRIL_CHT_1"/>
    <property type="match status" value="1"/>
</dbReference>
<dbReference type="PANTHER" id="PTHR46044">
    <property type="entry name" value="NITRILASE"/>
    <property type="match status" value="1"/>
</dbReference>
<organism evidence="8 9">
    <name type="scientific">Colletotrichum higginsianum</name>
    <dbReference type="NCBI Taxonomy" id="80884"/>
    <lineage>
        <taxon>Eukaryota</taxon>
        <taxon>Fungi</taxon>
        <taxon>Dikarya</taxon>
        <taxon>Ascomycota</taxon>
        <taxon>Pezizomycotina</taxon>
        <taxon>Sordariomycetes</taxon>
        <taxon>Hypocreomycetidae</taxon>
        <taxon>Glomerellales</taxon>
        <taxon>Glomerellaceae</taxon>
        <taxon>Colletotrichum</taxon>
        <taxon>Colletotrichum destructivum species complex</taxon>
    </lineage>
</organism>
<comment type="similarity">
    <text evidence="1">Belongs to the carbon-nitrogen hydrolase superfamily. Nitrilase family.</text>
</comment>
<dbReference type="AlphaFoldDB" id="A0A4T0VRT9"/>